<dbReference type="InterPro" id="IPR059180">
    <property type="entry name" value="3D_YorM"/>
</dbReference>
<dbReference type="Gene3D" id="2.70.70.10">
    <property type="entry name" value="Glucose Permease (Domain IIA)"/>
    <property type="match status" value="1"/>
</dbReference>
<feature type="domain" description="3D" evidence="2">
    <location>
        <begin position="411"/>
        <end position="469"/>
    </location>
</feature>
<evidence type="ECO:0000313" key="3">
    <source>
        <dbReference type="EMBL" id="KAF4325982.1"/>
    </source>
</evidence>
<reference evidence="3" key="1">
    <citation type="journal article" date="2015" name="Genom Data">
        <title>Draft genome sequences of Phytophthora kernoviae and Phytophthora ramorum lineage EU2 from Scotland.</title>
        <authorList>
            <person name="Sambles C."/>
            <person name="Schlenzig A."/>
            <person name="O'Neill P."/>
            <person name="Grant M."/>
            <person name="Studholme D.J."/>
        </authorList>
    </citation>
    <scope>NUCLEOTIDE SEQUENCE</scope>
    <source>
        <strain evidence="3">00238/432</strain>
    </source>
</reference>
<evidence type="ECO:0000259" key="2">
    <source>
        <dbReference type="Pfam" id="PF06725"/>
    </source>
</evidence>
<accession>A0A8J4SDZ3</accession>
<keyword evidence="1" id="KW-0732">Signal</keyword>
<gene>
    <name evidence="3" type="ORF">G195_000003</name>
</gene>
<sequence length="2310" mass="257025">MVKRFVTVSGQQEFLVPDYKYHMSNPVFVIVNGVEVLPEKVENGKVTMTNPLSAGIEVVVIAYGIPDRKDIGCVNTPYNGVGRVTYNDRFFGDVRIRRGDFFALMSRIYENLHNRYTDRAFAYNDTPLRPIVDKDVILSKWYSNDVLTLLDEKFHDGCYVFPLYEDGIMERVNALGNEPKVIVELDKTSYVRGFRRKYDAVQYVVDSAVNDMLSIDKAEKITNYVDGTLVDTSTDLRNADFSMPIKASSTMHGKENGERTINGMYITDWFETDPRCSRKKHKGIDLDLAMNDPVYAVWAGTVAIASTLRGVGDKVNAGGLVGLGGNTGHSISSGGGDGTHLHFEVRFNDVAQNPEPYLRGKKTIQTARIMADSISYVEYNMEATAYVADCPGCIGITRGGTDVRTWKNWKIIAVDPSVIPLKSKVELIVNGTSWGEYLADDTGGDIKGNRIDILYDTKANALKFGRQPVVVRVKSWGDGKPRTADSTGDASIDKEIVTYQYNKTTSKQTYFKDFTTKKNTLDVKKYTETNGAVQMTVVDDKTSMNVLGFNGTGGAGQAKTLVFEHDWFKAGNLGWAYFSDLELDDTIIVTVNDYEVVRINGVSAKNGVAYPPSIPMPKGHNVVKFTFANSSKASRGKFGILWLRAKEFDVETVETKAMWDFEDGMNSANKWTPYSTVVQKDKGDYQALSTSGGEAGIERLGKIKKFPFTINFSLKTAAGTSVVCHDQTDIDVYVKINGVWVNTGIRGAAFDYPYQSRILFAVTDGTMYLDSVKYASNDYAIEQLATAIGDTYDEKWYEVGDFVYEDMYGTFRMEKMDFLDSPDWAMVAGMKWEFIDGENLLEVTSSTDYSRVRNHLMISGTAGIVEHFFDKSLIIATKGNIRTAGAQLDWIEEIDGNSLRDLKEDVANKIFFDYKRQARTKNVVVKESQMAGKVEHKLTIQEDCELLSVAVGVSNYEARDYWNLYVGERLVCKNIYTKDLPEGMYLTAIIPYTSYQPTPWLDTTINEEFLLEGLAGIMTTNGWSKVAEFTKVTYSNKLTKPTIKRFYLPMANPEVDLPKVLNDDYYIFLDGEIAPTSYYTAVKNTDETTTITFEAGVSGQVAIYYSTVGSADTFDFYVTKHIVVRNISGNLFGMAMLAHINEQIGRTDCKVPFAIYDKNADYGTQLTPQDSGVFSWAIQKANEDALFERHTLYFYQLEKWIGNGKMLVGWENVNELKRVALDVEVQTSMWGLDDNTNALQSRITDSFPQMYQSPIVTSRTRIPQLEHTEKIAFVDVKFTNWWDDSKVFVKGFVDGKSLMLIIVADTAPVWDDNVVPAIPLYMGDFDVNGLTEEVINRDITFDFYRKQTKTSTIISGKPMVNAGSYVKVWLMGDTDGDMPDEAVTLTIAGQEIGKFNTIGAVEPTSNRNDAQLMGQFDITGIEGMSSVTIEAVSGDGVSGYTPVSGRMFLEVHIETNRNAEGTPAALFSGTAYNKDGATVEAALKQSGQFDYDDASIKQEVLLPVMKEYPHYPSNGIDSIMAVRDYCDDENRPAALGILKAGYALPEIPPSPPEPPALILSIDPAYSSIEEDTAIKFTSLYSKHSPITNYKWEVASDVKKGLYTVDNATFTFNNVGTYSVKLTNQLLASTNMEVSNGGIMRSTYTGQDTVDIPIYVAEHFIYKNTTGKMFGVAVLGTWNQNLGQLRKLNKSPDSKAPAPATLAVFSEWATNEFRKYRSPQTLYFYMVENLAGLMPNYSDVTLPWINSGDLKRAALDIEVEAAGWVGSGATATFTVSKAEGNRMQSPIMQAGLRTNLLENYHDDSINYAIQNTNWWADSEISIKGHLNGDSLFFIIQCDNVPAPEGNLVPIIPLYFGKLDAIEEGDDAYAMFAGSVPIVTQTGSAGLTAIAEYDFDDTTKRQPNIMPLMKSYPKYPANGLDNVMVSRGKLGARYQAYYLSWNAPANAIPPMRTSQDGKRDYPRAWNNAENPLYKYSFNPSRYSGKVHTSKLYVVHPEEGVRGALKDTIALSALSFNANKLRVKKDHCPDEFDVFRYFLVEGVSPLTNGKKFADVRLFRSLGSDNQMRNFGMVYGYGKKSNPTLGEQEFISQNSVLDPTPGAENTYFAPLYIGRLTTLGKSPRKNNVIISGCREADEVVWKKDMKLGAIYVDYGNNTSNGNRGVQLQQSIGGKLDECYAVHPKNISQLDELEVVETSDHEEVGKGTGVNKVFHLSHSPSLKDDGTPFKLEVQVDCVDQVLGTDYTVDIETKTINFLDGKAPAAEAEVLATYEYKQLYRYTLADTPVSPFTLANMSPFAPIGLGILKETLKKNS</sequence>
<proteinExistence type="predicted"/>
<dbReference type="InterPro" id="IPR051933">
    <property type="entry name" value="Resuscitation_pf_RpfB"/>
</dbReference>
<dbReference type="InterPro" id="IPR010611">
    <property type="entry name" value="3D_dom"/>
</dbReference>
<dbReference type="GO" id="GO:0009254">
    <property type="term" value="P:peptidoglycan turnover"/>
    <property type="evidence" value="ECO:0007669"/>
    <property type="project" value="InterPro"/>
</dbReference>
<dbReference type="EMBL" id="AOFI03000001">
    <property type="protein sequence ID" value="KAF4325982.1"/>
    <property type="molecule type" value="Genomic_DNA"/>
</dbReference>
<dbReference type="PANTHER" id="PTHR39160:SF6">
    <property type="entry name" value="CELL WALL-BINDING PROTEIN YOCH"/>
    <property type="match status" value="1"/>
</dbReference>
<dbReference type="CDD" id="cd14667">
    <property type="entry name" value="3D_containing_proteins"/>
    <property type="match status" value="1"/>
</dbReference>
<dbReference type="CDD" id="cd12797">
    <property type="entry name" value="M23_peptidase"/>
    <property type="match status" value="1"/>
</dbReference>
<dbReference type="InterPro" id="IPR011055">
    <property type="entry name" value="Dup_hybrid_motif"/>
</dbReference>
<name>A0A8J4SDZ3_9STRA</name>
<dbReference type="GO" id="GO:0019867">
    <property type="term" value="C:outer membrane"/>
    <property type="evidence" value="ECO:0007669"/>
    <property type="project" value="InterPro"/>
</dbReference>
<reference evidence="3" key="2">
    <citation type="submission" date="2020-02" db="EMBL/GenBank/DDBJ databases">
        <authorList>
            <person name="Studholme D.J."/>
        </authorList>
    </citation>
    <scope>NUCLEOTIDE SEQUENCE</scope>
    <source>
        <strain evidence="3">00238/432</strain>
    </source>
</reference>
<dbReference type="Gene3D" id="2.40.40.10">
    <property type="entry name" value="RlpA-like domain"/>
    <property type="match status" value="1"/>
</dbReference>
<dbReference type="Pfam" id="PF06725">
    <property type="entry name" value="3D"/>
    <property type="match status" value="1"/>
</dbReference>
<protein>
    <recommendedName>
        <fullName evidence="2">3D domain-containing protein</fullName>
    </recommendedName>
</protein>
<evidence type="ECO:0000256" key="1">
    <source>
        <dbReference type="ARBA" id="ARBA00022729"/>
    </source>
</evidence>
<comment type="caution">
    <text evidence="3">The sequence shown here is derived from an EMBL/GenBank/DDBJ whole genome shotgun (WGS) entry which is preliminary data.</text>
</comment>
<dbReference type="GO" id="GO:0004553">
    <property type="term" value="F:hydrolase activity, hydrolyzing O-glycosyl compounds"/>
    <property type="evidence" value="ECO:0007669"/>
    <property type="project" value="InterPro"/>
</dbReference>
<evidence type="ECO:0000313" key="4">
    <source>
        <dbReference type="Proteomes" id="UP000702964"/>
    </source>
</evidence>
<dbReference type="InterPro" id="IPR036908">
    <property type="entry name" value="RlpA-like_sf"/>
</dbReference>
<dbReference type="PANTHER" id="PTHR39160">
    <property type="entry name" value="CELL WALL-BINDING PROTEIN YOCH"/>
    <property type="match status" value="1"/>
</dbReference>
<dbReference type="Proteomes" id="UP000702964">
    <property type="component" value="Unassembled WGS sequence"/>
</dbReference>
<dbReference type="SUPFAM" id="SSF51261">
    <property type="entry name" value="Duplicated hybrid motif"/>
    <property type="match status" value="1"/>
</dbReference>
<organism evidence="3 4">
    <name type="scientific">Phytophthora kernoviae 00238/432</name>
    <dbReference type="NCBI Taxonomy" id="1284355"/>
    <lineage>
        <taxon>Eukaryota</taxon>
        <taxon>Sar</taxon>
        <taxon>Stramenopiles</taxon>
        <taxon>Oomycota</taxon>
        <taxon>Peronosporomycetes</taxon>
        <taxon>Peronosporales</taxon>
        <taxon>Peronosporaceae</taxon>
        <taxon>Phytophthora</taxon>
    </lineage>
</organism>